<comment type="caution">
    <text evidence="16">The sequence shown here is derived from an EMBL/GenBank/DDBJ whole genome shotgun (WGS) entry which is preliminary data.</text>
</comment>
<keyword evidence="8" id="KW-0406">Ion transport</keyword>
<evidence type="ECO:0000259" key="15">
    <source>
        <dbReference type="Pfam" id="PF07715"/>
    </source>
</evidence>
<keyword evidence="6 13" id="KW-0732">Signal</keyword>
<feature type="domain" description="TonB-dependent receptor plug" evidence="15">
    <location>
        <begin position="60"/>
        <end position="172"/>
    </location>
</feature>
<keyword evidence="11" id="KW-0998">Cell outer membrane</keyword>
<dbReference type="EMBL" id="AGFM01000054">
    <property type="protein sequence ID" value="EHJ59634.1"/>
    <property type="molecule type" value="Genomic_DNA"/>
</dbReference>
<dbReference type="OrthoDB" id="7386960at2"/>
<keyword evidence="5" id="KW-0812">Transmembrane</keyword>
<protein>
    <recommendedName>
        <fullName evidence="18">TonB-dependent receptor</fullName>
    </recommendedName>
</protein>
<dbReference type="Gene3D" id="2.170.130.10">
    <property type="entry name" value="TonB-dependent receptor, plug domain"/>
    <property type="match status" value="1"/>
</dbReference>
<evidence type="ECO:0000256" key="12">
    <source>
        <dbReference type="RuleBase" id="RU003357"/>
    </source>
</evidence>
<dbReference type="PANTHER" id="PTHR32552:SF89">
    <property type="entry name" value="CATECHOLATE SIDEROPHORE RECEPTOR FIU"/>
    <property type="match status" value="1"/>
</dbReference>
<evidence type="ECO:0000256" key="13">
    <source>
        <dbReference type="SAM" id="SignalP"/>
    </source>
</evidence>
<evidence type="ECO:0000256" key="1">
    <source>
        <dbReference type="ARBA" id="ARBA00004571"/>
    </source>
</evidence>
<evidence type="ECO:0000256" key="11">
    <source>
        <dbReference type="ARBA" id="ARBA00023237"/>
    </source>
</evidence>
<evidence type="ECO:0000256" key="7">
    <source>
        <dbReference type="ARBA" id="ARBA00023004"/>
    </source>
</evidence>
<dbReference type="Pfam" id="PF00593">
    <property type="entry name" value="TonB_dep_Rec_b-barrel"/>
    <property type="match status" value="1"/>
</dbReference>
<evidence type="ECO:0000256" key="5">
    <source>
        <dbReference type="ARBA" id="ARBA00022692"/>
    </source>
</evidence>
<evidence type="ECO:0000256" key="3">
    <source>
        <dbReference type="ARBA" id="ARBA00022452"/>
    </source>
</evidence>
<dbReference type="RefSeq" id="WP_007014124.1">
    <property type="nucleotide sequence ID" value="NZ_AGFM01000054.1"/>
</dbReference>
<dbReference type="eggNOG" id="COG4774">
    <property type="taxonomic scope" value="Bacteria"/>
</dbReference>
<keyword evidence="3" id="KW-1134">Transmembrane beta strand</keyword>
<keyword evidence="4" id="KW-0410">Iron transport</keyword>
<comment type="similarity">
    <text evidence="12">Belongs to the TonB-dependent receptor family.</text>
</comment>
<gene>
    <name evidence="16" type="ORF">NSU_3216</name>
</gene>
<name>G6EFU5_9SPHN</name>
<evidence type="ECO:0000256" key="8">
    <source>
        <dbReference type="ARBA" id="ARBA00023065"/>
    </source>
</evidence>
<dbReference type="eggNOG" id="COG1629">
    <property type="taxonomic scope" value="Bacteria"/>
</dbReference>
<feature type="domain" description="TonB-dependent receptor-like beta-barrel" evidence="14">
    <location>
        <begin position="413"/>
        <end position="785"/>
    </location>
</feature>
<evidence type="ECO:0000256" key="4">
    <source>
        <dbReference type="ARBA" id="ARBA00022496"/>
    </source>
</evidence>
<evidence type="ECO:0000256" key="2">
    <source>
        <dbReference type="ARBA" id="ARBA00022448"/>
    </source>
</evidence>
<comment type="subcellular location">
    <subcellularLocation>
        <location evidence="1">Cell outer membrane</location>
        <topology evidence="1">Multi-pass membrane protein</topology>
    </subcellularLocation>
</comment>
<evidence type="ECO:0000256" key="6">
    <source>
        <dbReference type="ARBA" id="ARBA00022729"/>
    </source>
</evidence>
<keyword evidence="9 12" id="KW-0798">TonB box</keyword>
<reference evidence="16 17" key="1">
    <citation type="journal article" date="2012" name="J. Bacteriol.">
        <title>Genome sequence of benzo(a)pyrene-degrading bacterium Novosphingobium pentaromativorans US6-1.</title>
        <authorList>
            <person name="Luo Y.R."/>
            <person name="Kang S.G."/>
            <person name="Kim S.J."/>
            <person name="Kim M.R."/>
            <person name="Li N."/>
            <person name="Lee J.H."/>
            <person name="Kwon K.K."/>
        </authorList>
    </citation>
    <scope>NUCLEOTIDE SEQUENCE [LARGE SCALE GENOMIC DNA]</scope>
    <source>
        <strain evidence="16 17">US6-1</strain>
    </source>
</reference>
<dbReference type="AlphaFoldDB" id="G6EFU5"/>
<keyword evidence="7" id="KW-0408">Iron</keyword>
<evidence type="ECO:0000259" key="14">
    <source>
        <dbReference type="Pfam" id="PF00593"/>
    </source>
</evidence>
<dbReference type="GO" id="GO:0015344">
    <property type="term" value="F:siderophore uptake transmembrane transporter activity"/>
    <property type="evidence" value="ECO:0007669"/>
    <property type="project" value="TreeGrafter"/>
</dbReference>
<dbReference type="Proteomes" id="UP000004030">
    <property type="component" value="Unassembled WGS sequence"/>
</dbReference>
<accession>G6EFU5</accession>
<dbReference type="PATRIC" id="fig|1088721.3.peg.3172"/>
<proteinExistence type="inferred from homology"/>
<evidence type="ECO:0000256" key="9">
    <source>
        <dbReference type="ARBA" id="ARBA00023077"/>
    </source>
</evidence>
<evidence type="ECO:0000256" key="10">
    <source>
        <dbReference type="ARBA" id="ARBA00023136"/>
    </source>
</evidence>
<dbReference type="Gene3D" id="2.40.170.20">
    <property type="entry name" value="TonB-dependent receptor, beta-barrel domain"/>
    <property type="match status" value="1"/>
</dbReference>
<organism evidence="16 17">
    <name type="scientific">Novosphingobium pentaromativorans US6-1</name>
    <dbReference type="NCBI Taxonomy" id="1088721"/>
    <lineage>
        <taxon>Bacteria</taxon>
        <taxon>Pseudomonadati</taxon>
        <taxon>Pseudomonadota</taxon>
        <taxon>Alphaproteobacteria</taxon>
        <taxon>Sphingomonadales</taxon>
        <taxon>Sphingomonadaceae</taxon>
        <taxon>Novosphingobium</taxon>
    </lineage>
</organism>
<evidence type="ECO:0000313" key="16">
    <source>
        <dbReference type="EMBL" id="EHJ59634.1"/>
    </source>
</evidence>
<feature type="chain" id="PRO_5003488255" description="TonB-dependent receptor" evidence="13">
    <location>
        <begin position="22"/>
        <end position="823"/>
    </location>
</feature>
<evidence type="ECO:0008006" key="18">
    <source>
        <dbReference type="Google" id="ProtNLM"/>
    </source>
</evidence>
<dbReference type="GO" id="GO:0009279">
    <property type="term" value="C:cell outer membrane"/>
    <property type="evidence" value="ECO:0007669"/>
    <property type="project" value="UniProtKB-SubCell"/>
</dbReference>
<dbReference type="InterPro" id="IPR000531">
    <property type="entry name" value="Beta-barrel_TonB"/>
</dbReference>
<keyword evidence="10 12" id="KW-0472">Membrane</keyword>
<dbReference type="Pfam" id="PF07715">
    <property type="entry name" value="Plug"/>
    <property type="match status" value="1"/>
</dbReference>
<dbReference type="InterPro" id="IPR037066">
    <property type="entry name" value="Plug_dom_sf"/>
</dbReference>
<dbReference type="InterPro" id="IPR012910">
    <property type="entry name" value="Plug_dom"/>
</dbReference>
<dbReference type="KEGG" id="npn:JI59_19505"/>
<feature type="signal peptide" evidence="13">
    <location>
        <begin position="1"/>
        <end position="21"/>
    </location>
</feature>
<dbReference type="InterPro" id="IPR039426">
    <property type="entry name" value="TonB-dep_rcpt-like"/>
</dbReference>
<keyword evidence="17" id="KW-1185">Reference proteome</keyword>
<evidence type="ECO:0000313" key="17">
    <source>
        <dbReference type="Proteomes" id="UP000004030"/>
    </source>
</evidence>
<keyword evidence="2" id="KW-0813">Transport</keyword>
<dbReference type="SUPFAM" id="SSF56935">
    <property type="entry name" value="Porins"/>
    <property type="match status" value="1"/>
</dbReference>
<sequence>MRNTYLLCTVASLVLSTPAFAATQVLDDDGANAAEQTQPTARPARKPAFNTGVARARDPLDTAISTSTIVETEITKISPRSLAELARLIPGIRAEAGNGEGGNSYTVRGLPLVSDGAKYIQLQENGLPVLEYGDVFNLGSDRLLRLDLNLAAVQAIRGGSASTFASSAPGGIINLIDKTGDVEGGSIQATAGLDYQSYRLDMDYGAHINDTLRFHIGGFYRSGEGPRATGYNAYHGGQVKFNMTKDFAGGYFRVYFKLLDDHVPNYYTAPLGVSGTNAKPTYSALPGFDAQKNTMSSRYFSTLPFLDSDNKLFTADVHEGVHLKNTALGFSTKIDLGEWTVTDNFRYSDVSGNEPTFSPIVTLPAAFTAAAFGGNGVRYVNGPNAGKTTIGGNGLLAANIYVIAHVNDMSNVTNDLRASRVWDLGGGKLTMTGGFYHADQKLDFDMNGTTYISDVVGGGKSALVDITLNGTPITQNGVLALGVPGYIGIKRAYDVSYNVNAPYGSLNFHKGRLALGGSLRYDYGAVRGSTLADTPESAGAYDLNRDGVPETLANFLPTTPADPVHYNYHYLSYSVSANFRLAEEFSLFARYSRGARAAADRILFTPAISSIDGGLTSKKAAYDPVRQLEGGFKYRSGDVTANLTGFLANVDETNTQINTNTNGDVQLELISRSYRAYGAEFEASWRRGRFSINGGATLTHAEITADPAHPEFVGNTPRHQAKLIYQLVPQYDQGQFAVGASIVGTTASYAQDENQLRLPAFTTVGAFALFRPASNVVLSVNATNLFDKLAVVNVTQGALPASGVVAAQTLNGRQVSASLRFNF</sequence>
<dbReference type="InterPro" id="IPR036942">
    <property type="entry name" value="Beta-barrel_TonB_sf"/>
</dbReference>
<dbReference type="PANTHER" id="PTHR32552">
    <property type="entry name" value="FERRICHROME IRON RECEPTOR-RELATED"/>
    <property type="match status" value="1"/>
</dbReference>